<evidence type="ECO:0008006" key="3">
    <source>
        <dbReference type="Google" id="ProtNLM"/>
    </source>
</evidence>
<evidence type="ECO:0000313" key="1">
    <source>
        <dbReference type="EMBL" id="MDJ1483502.1"/>
    </source>
</evidence>
<name>A0AAE3QQ97_9BACT</name>
<dbReference type="Proteomes" id="UP001241110">
    <property type="component" value="Unassembled WGS sequence"/>
</dbReference>
<reference evidence="1" key="1">
    <citation type="submission" date="2023-05" db="EMBL/GenBank/DDBJ databases">
        <authorList>
            <person name="Zhang X."/>
        </authorList>
    </citation>
    <scope>NUCLEOTIDE SEQUENCE</scope>
    <source>
        <strain evidence="1">YF14B1</strain>
    </source>
</reference>
<evidence type="ECO:0000313" key="2">
    <source>
        <dbReference type="Proteomes" id="UP001241110"/>
    </source>
</evidence>
<gene>
    <name evidence="1" type="ORF">QNI16_23590</name>
</gene>
<dbReference type="EMBL" id="JASJOS010000011">
    <property type="protein sequence ID" value="MDJ1483502.1"/>
    <property type="molecule type" value="Genomic_DNA"/>
</dbReference>
<accession>A0AAE3QQ97</accession>
<dbReference type="RefSeq" id="WP_313983440.1">
    <property type="nucleotide sequence ID" value="NZ_JASJOS010000011.1"/>
</dbReference>
<proteinExistence type="predicted"/>
<dbReference type="AlphaFoldDB" id="A0AAE3QQ97"/>
<organism evidence="1 2">
    <name type="scientific">Xanthocytophaga flava</name>
    <dbReference type="NCBI Taxonomy" id="3048013"/>
    <lineage>
        <taxon>Bacteria</taxon>
        <taxon>Pseudomonadati</taxon>
        <taxon>Bacteroidota</taxon>
        <taxon>Cytophagia</taxon>
        <taxon>Cytophagales</taxon>
        <taxon>Rhodocytophagaceae</taxon>
        <taxon>Xanthocytophaga</taxon>
    </lineage>
</organism>
<protein>
    <recommendedName>
        <fullName evidence="3">Excisionase</fullName>
    </recommendedName>
</protein>
<comment type="caution">
    <text evidence="1">The sequence shown here is derived from an EMBL/GenBank/DDBJ whole genome shotgun (WGS) entry which is preliminary data.</text>
</comment>
<sequence length="81" mass="9411">MEKNSLEQKRVWRVKDFSSYTGWKESYVYKLLMQNLIPGVSKPNGKTVFIDSEKAILWLLSNPQKTQEEIDSEAATFVALR</sequence>